<dbReference type="EMBL" id="ANJA01001992">
    <property type="protein sequence ID" value="ETO73006.1"/>
    <property type="molecule type" value="Genomic_DNA"/>
</dbReference>
<evidence type="ECO:0000256" key="1">
    <source>
        <dbReference type="ARBA" id="ARBA00022737"/>
    </source>
</evidence>
<keyword evidence="2 3" id="KW-0040">ANK repeat</keyword>
<reference evidence="4 5" key="1">
    <citation type="submission" date="2013-11" db="EMBL/GenBank/DDBJ databases">
        <title>The Genome Sequence of Phytophthora parasitica P1976.</title>
        <authorList>
            <consortium name="The Broad Institute Genomics Platform"/>
            <person name="Russ C."/>
            <person name="Tyler B."/>
            <person name="Panabieres F."/>
            <person name="Shan W."/>
            <person name="Tripathy S."/>
            <person name="Grunwald N."/>
            <person name="Machado M."/>
            <person name="Johnson C.S."/>
            <person name="Walker B."/>
            <person name="Young S."/>
            <person name="Zeng Q."/>
            <person name="Gargeya S."/>
            <person name="Fitzgerald M."/>
            <person name="Haas B."/>
            <person name="Abouelleil A."/>
            <person name="Allen A.W."/>
            <person name="Alvarado L."/>
            <person name="Arachchi H.M."/>
            <person name="Berlin A.M."/>
            <person name="Chapman S.B."/>
            <person name="Gainer-Dewar J."/>
            <person name="Goldberg J."/>
            <person name="Griggs A."/>
            <person name="Gujja S."/>
            <person name="Hansen M."/>
            <person name="Howarth C."/>
            <person name="Imamovic A."/>
            <person name="Ireland A."/>
            <person name="Larimer J."/>
            <person name="McCowan C."/>
            <person name="Murphy C."/>
            <person name="Pearson M."/>
            <person name="Poon T.W."/>
            <person name="Priest M."/>
            <person name="Roberts A."/>
            <person name="Saif S."/>
            <person name="Shea T."/>
            <person name="Sisk P."/>
            <person name="Sykes S."/>
            <person name="Wortman J."/>
            <person name="Nusbaum C."/>
            <person name="Birren B."/>
        </authorList>
    </citation>
    <scope>NUCLEOTIDE SEQUENCE [LARGE SCALE GENOMIC DNA]</scope>
    <source>
        <strain evidence="4 5">P1976</strain>
    </source>
</reference>
<dbReference type="Proteomes" id="UP000028582">
    <property type="component" value="Unassembled WGS sequence"/>
</dbReference>
<evidence type="ECO:0000313" key="4">
    <source>
        <dbReference type="EMBL" id="ETO73006.1"/>
    </source>
</evidence>
<dbReference type="Gene3D" id="1.25.40.20">
    <property type="entry name" value="Ankyrin repeat-containing domain"/>
    <property type="match status" value="3"/>
</dbReference>
<feature type="repeat" description="ANK" evidence="3">
    <location>
        <begin position="170"/>
        <end position="202"/>
    </location>
</feature>
<dbReference type="PANTHER" id="PTHR24198:SF165">
    <property type="entry name" value="ANKYRIN REPEAT-CONTAINING PROTEIN-RELATED"/>
    <property type="match status" value="1"/>
</dbReference>
<evidence type="ECO:0000256" key="2">
    <source>
        <dbReference type="ARBA" id="ARBA00023043"/>
    </source>
</evidence>
<feature type="repeat" description="ANK" evidence="3">
    <location>
        <begin position="203"/>
        <end position="235"/>
    </location>
</feature>
<dbReference type="PROSITE" id="PS50297">
    <property type="entry name" value="ANK_REP_REGION"/>
    <property type="match status" value="2"/>
</dbReference>
<dbReference type="Pfam" id="PF00023">
    <property type="entry name" value="Ank"/>
    <property type="match status" value="1"/>
</dbReference>
<organism evidence="4 5">
    <name type="scientific">Phytophthora nicotianae P1976</name>
    <dbReference type="NCBI Taxonomy" id="1317066"/>
    <lineage>
        <taxon>Eukaryota</taxon>
        <taxon>Sar</taxon>
        <taxon>Stramenopiles</taxon>
        <taxon>Oomycota</taxon>
        <taxon>Peronosporomycetes</taxon>
        <taxon>Peronosporales</taxon>
        <taxon>Peronosporaceae</taxon>
        <taxon>Phytophthora</taxon>
    </lineage>
</organism>
<protein>
    <submittedName>
        <fullName evidence="4">Uncharacterized protein</fullName>
    </submittedName>
</protein>
<sequence length="569" mass="63647">MAQLPHVEKAWLEAASNGDVDQMKMLRKQYPQWLNLNRNVDEDTVTNGSDGPRPSRSPGFCSWDGFHLNTIGASALHTATWHGEDKIVEFLLGEGQDPDTEDESGMSAIMLAIMHHNLQATRCIFRDRVAIQRNLVMDCREEDETRTRRTVSLIQLFLRFNANVDKKCHRGKTALHHATTDDTYEVASLLLSSGASVDARDEEGMSALHHCIQPPSYLVADLLLQHGANVHLPAHDGVTSLQLIIRSHDINMLQIILNHHRQVVTTEGEEFAGSVLMTAVDEDALPVVKFLLEEDYATTMHQNVSGQTPMHRALFTRKASVAELLRTSDDQARVLTLNTASGESCLYYAARYSTSEELHCLLRFYRRGECEIAQWNSVNSAGRTALFLAATSTSDSLDDRNAKTRLMLRVGTKLLGSSPFLEAVADQSSIVAFSIEVQSCLSLWLSECAETRFDEVTKFCMNFLAIVFSLHHPRLQMNHEVLGVMLSSGQVVDTAPLLLLLPFDRRTAMSLLELVGVFGRQENHALILALYEELATAWADLSAKPRWDLHDLISFGIRATKIRERSDKL</sequence>
<dbReference type="PANTHER" id="PTHR24198">
    <property type="entry name" value="ANKYRIN REPEAT AND PROTEIN KINASE DOMAIN-CONTAINING PROTEIN"/>
    <property type="match status" value="1"/>
</dbReference>
<evidence type="ECO:0000256" key="3">
    <source>
        <dbReference type="PROSITE-ProRule" id="PRU00023"/>
    </source>
</evidence>
<dbReference type="SUPFAM" id="SSF48403">
    <property type="entry name" value="Ankyrin repeat"/>
    <property type="match status" value="1"/>
</dbReference>
<gene>
    <name evidence="4" type="ORF">F444_11020</name>
</gene>
<dbReference type="SMART" id="SM00248">
    <property type="entry name" value="ANK"/>
    <property type="match status" value="7"/>
</dbReference>
<evidence type="ECO:0000313" key="5">
    <source>
        <dbReference type="Proteomes" id="UP000028582"/>
    </source>
</evidence>
<dbReference type="OrthoDB" id="120346at2759"/>
<dbReference type="AlphaFoldDB" id="A0A081A295"/>
<dbReference type="InterPro" id="IPR002110">
    <property type="entry name" value="Ankyrin_rpt"/>
</dbReference>
<comment type="caution">
    <text evidence="4">The sequence shown here is derived from an EMBL/GenBank/DDBJ whole genome shotgun (WGS) entry which is preliminary data.</text>
</comment>
<dbReference type="Pfam" id="PF12796">
    <property type="entry name" value="Ank_2"/>
    <property type="match status" value="1"/>
</dbReference>
<accession>A0A081A295</accession>
<feature type="repeat" description="ANK" evidence="3">
    <location>
        <begin position="71"/>
        <end position="103"/>
    </location>
</feature>
<name>A0A081A295_PHYNI</name>
<keyword evidence="1" id="KW-0677">Repeat</keyword>
<dbReference type="PROSITE" id="PS50088">
    <property type="entry name" value="ANK_REPEAT"/>
    <property type="match status" value="3"/>
</dbReference>
<proteinExistence type="predicted"/>
<dbReference type="InterPro" id="IPR036770">
    <property type="entry name" value="Ankyrin_rpt-contain_sf"/>
</dbReference>